<sequence length="351" mass="39748">MTNNSCGPGNTSISSIPSFCIHIEDRILALWFAVMIVLCVLAATFNVILLVILCRVKKHRSGTGLLIAHLLVTGILMSAHYLVHALLVYANDAWHITRHVHTCTVVHYLLTGTMYANSWTEAALGVNRFIATTCPHRYKSWTGRNITLAMIGLCWAIAFGTVLPMCFGRLGRFYASPWGQCTLQTTSTAGTWIMSVNTYVPYVSVSIAVTAVVGQILVRRFTQRYHTAVDPMPAPRILRQKHQQRVHNKRQLRVAGMLLLSFLFTVLCNLPLPVMVGQYYKVYMGNPLFRLWLRVGFLLQYLGTPLIFLVCNRDYRRSFTQIRKRRITPNDPSEFVEPRMPVHLSPLDTPV</sequence>
<evidence type="ECO:0000256" key="4">
    <source>
        <dbReference type="ARBA" id="ARBA00022989"/>
    </source>
</evidence>
<keyword evidence="12" id="KW-1185">Reference proteome</keyword>
<keyword evidence="4 9" id="KW-1133">Transmembrane helix</keyword>
<dbReference type="PROSITE" id="PS50262">
    <property type="entry name" value="G_PROTEIN_RECEP_F1_2"/>
    <property type="match status" value="1"/>
</dbReference>
<keyword evidence="2" id="KW-1003">Cell membrane</keyword>
<evidence type="ECO:0000256" key="9">
    <source>
        <dbReference type="SAM" id="Phobius"/>
    </source>
</evidence>
<dbReference type="Gene3D" id="1.20.1070.10">
    <property type="entry name" value="Rhodopsin 7-helix transmembrane proteins"/>
    <property type="match status" value="1"/>
</dbReference>
<dbReference type="Proteomes" id="UP000192578">
    <property type="component" value="Unassembled WGS sequence"/>
</dbReference>
<proteinExistence type="predicted"/>
<dbReference type="Pfam" id="PF00001">
    <property type="entry name" value="7tm_1"/>
    <property type="match status" value="1"/>
</dbReference>
<feature type="transmembrane region" description="Helical" evidence="9">
    <location>
        <begin position="252"/>
        <end position="272"/>
    </location>
</feature>
<feature type="transmembrane region" description="Helical" evidence="9">
    <location>
        <begin position="199"/>
        <end position="218"/>
    </location>
</feature>
<evidence type="ECO:0000256" key="6">
    <source>
        <dbReference type="ARBA" id="ARBA00023136"/>
    </source>
</evidence>
<accession>A0A1W0XDB9</accession>
<keyword evidence="3 9" id="KW-0812">Transmembrane</keyword>
<dbReference type="PANTHER" id="PTHR24229">
    <property type="entry name" value="NEUROPEPTIDES RECEPTOR"/>
    <property type="match status" value="1"/>
</dbReference>
<evidence type="ECO:0000256" key="5">
    <source>
        <dbReference type="ARBA" id="ARBA00023040"/>
    </source>
</evidence>
<feature type="transmembrane region" description="Helical" evidence="9">
    <location>
        <begin position="65"/>
        <end position="89"/>
    </location>
</feature>
<evidence type="ECO:0000256" key="1">
    <source>
        <dbReference type="ARBA" id="ARBA00004651"/>
    </source>
</evidence>
<dbReference type="InterPro" id="IPR017452">
    <property type="entry name" value="GPCR_Rhodpsn_7TM"/>
</dbReference>
<dbReference type="GO" id="GO:0042277">
    <property type="term" value="F:peptide binding"/>
    <property type="evidence" value="ECO:0007669"/>
    <property type="project" value="TreeGrafter"/>
</dbReference>
<reference evidence="12" key="1">
    <citation type="submission" date="2017-01" db="EMBL/GenBank/DDBJ databases">
        <title>Comparative genomics of anhydrobiosis in the tardigrade Hypsibius dujardini.</title>
        <authorList>
            <person name="Yoshida Y."/>
            <person name="Koutsovoulos G."/>
            <person name="Laetsch D."/>
            <person name="Stevens L."/>
            <person name="Kumar S."/>
            <person name="Horikawa D."/>
            <person name="Ishino K."/>
            <person name="Komine S."/>
            <person name="Tomita M."/>
            <person name="Blaxter M."/>
            <person name="Arakawa K."/>
        </authorList>
    </citation>
    <scope>NUCLEOTIDE SEQUENCE [LARGE SCALE GENOMIC DNA]</scope>
    <source>
        <strain evidence="12">Z151</strain>
    </source>
</reference>
<dbReference type="SUPFAM" id="SSF81321">
    <property type="entry name" value="Family A G protein-coupled receptor-like"/>
    <property type="match status" value="1"/>
</dbReference>
<feature type="transmembrane region" description="Helical" evidence="9">
    <location>
        <begin position="146"/>
        <end position="170"/>
    </location>
</feature>
<dbReference type="PANTHER" id="PTHR24229:SF40">
    <property type="entry name" value="ALLATOSTATIN C RECEPTOR 1-RELATED"/>
    <property type="match status" value="1"/>
</dbReference>
<name>A0A1W0XDB9_HYPEX</name>
<feature type="domain" description="G-protein coupled receptors family 1 profile" evidence="10">
    <location>
        <begin position="45"/>
        <end position="275"/>
    </location>
</feature>
<dbReference type="GO" id="GO:0005886">
    <property type="term" value="C:plasma membrane"/>
    <property type="evidence" value="ECO:0007669"/>
    <property type="project" value="UniProtKB-SubCell"/>
</dbReference>
<feature type="transmembrane region" description="Helical" evidence="9">
    <location>
        <begin position="292"/>
        <end position="311"/>
    </location>
</feature>
<dbReference type="InterPro" id="IPR000276">
    <property type="entry name" value="GPCR_Rhodpsn"/>
</dbReference>
<evidence type="ECO:0000256" key="7">
    <source>
        <dbReference type="ARBA" id="ARBA00023170"/>
    </source>
</evidence>
<keyword evidence="8" id="KW-0807">Transducer</keyword>
<dbReference type="GO" id="GO:0004930">
    <property type="term" value="F:G protein-coupled receptor activity"/>
    <property type="evidence" value="ECO:0007669"/>
    <property type="project" value="UniProtKB-KW"/>
</dbReference>
<keyword evidence="5" id="KW-0297">G-protein coupled receptor</keyword>
<comment type="subcellular location">
    <subcellularLocation>
        <location evidence="1">Cell membrane</location>
        <topology evidence="1">Multi-pass membrane protein</topology>
    </subcellularLocation>
</comment>
<comment type="caution">
    <text evidence="11">The sequence shown here is derived from an EMBL/GenBank/DDBJ whole genome shotgun (WGS) entry which is preliminary data.</text>
</comment>
<evidence type="ECO:0000313" key="12">
    <source>
        <dbReference type="Proteomes" id="UP000192578"/>
    </source>
</evidence>
<evidence type="ECO:0000256" key="3">
    <source>
        <dbReference type="ARBA" id="ARBA00022692"/>
    </source>
</evidence>
<evidence type="ECO:0000313" key="11">
    <source>
        <dbReference type="EMBL" id="OQV25473.1"/>
    </source>
</evidence>
<dbReference type="AlphaFoldDB" id="A0A1W0XDB9"/>
<dbReference type="OrthoDB" id="9975554at2759"/>
<evidence type="ECO:0000259" key="10">
    <source>
        <dbReference type="PROSITE" id="PS50262"/>
    </source>
</evidence>
<feature type="transmembrane region" description="Helical" evidence="9">
    <location>
        <begin position="28"/>
        <end position="53"/>
    </location>
</feature>
<gene>
    <name evidence="11" type="ORF">BV898_00414</name>
</gene>
<keyword evidence="7" id="KW-0675">Receptor</keyword>
<protein>
    <recommendedName>
        <fullName evidence="10">G-protein coupled receptors family 1 profile domain-containing protein</fullName>
    </recommendedName>
</protein>
<evidence type="ECO:0000256" key="8">
    <source>
        <dbReference type="ARBA" id="ARBA00023224"/>
    </source>
</evidence>
<keyword evidence="6 9" id="KW-0472">Membrane</keyword>
<dbReference type="GO" id="GO:0043005">
    <property type="term" value="C:neuron projection"/>
    <property type="evidence" value="ECO:0007669"/>
    <property type="project" value="TreeGrafter"/>
</dbReference>
<dbReference type="EMBL" id="MTYJ01000002">
    <property type="protein sequence ID" value="OQV25473.1"/>
    <property type="molecule type" value="Genomic_DNA"/>
</dbReference>
<dbReference type="CDD" id="cd00637">
    <property type="entry name" value="7tm_classA_rhodopsin-like"/>
    <property type="match status" value="1"/>
</dbReference>
<evidence type="ECO:0000256" key="2">
    <source>
        <dbReference type="ARBA" id="ARBA00022475"/>
    </source>
</evidence>
<organism evidence="11 12">
    <name type="scientific">Hypsibius exemplaris</name>
    <name type="common">Freshwater tardigrade</name>
    <dbReference type="NCBI Taxonomy" id="2072580"/>
    <lineage>
        <taxon>Eukaryota</taxon>
        <taxon>Metazoa</taxon>
        <taxon>Ecdysozoa</taxon>
        <taxon>Tardigrada</taxon>
        <taxon>Eutardigrada</taxon>
        <taxon>Parachela</taxon>
        <taxon>Hypsibioidea</taxon>
        <taxon>Hypsibiidae</taxon>
        <taxon>Hypsibius</taxon>
    </lineage>
</organism>